<evidence type="ECO:0000313" key="1">
    <source>
        <dbReference type="EMBL" id="TQV81875.1"/>
    </source>
</evidence>
<sequence>MIKTCLRGTALSLIFLLSACDEPATNRSYLHPAGTLDFLIEATKEGPLLLKIQGAAFDMDRAAFENEVAGLIAGAIQRRRITVTTDPAQAPQPSLYVLMTFNGGKSLSGQAQCGGKTQGGSPRGDDARLDVTASFCGNDARYATVSGWVEKLKNRDDEKYSKLIGQIARDLFVEQKQDK</sequence>
<organism evidence="1 2">
    <name type="scientific">Denitrobaculum tricleocarpae</name>
    <dbReference type="NCBI Taxonomy" id="2591009"/>
    <lineage>
        <taxon>Bacteria</taxon>
        <taxon>Pseudomonadati</taxon>
        <taxon>Pseudomonadota</taxon>
        <taxon>Alphaproteobacteria</taxon>
        <taxon>Rhodospirillales</taxon>
        <taxon>Rhodospirillaceae</taxon>
        <taxon>Denitrobaculum</taxon>
    </lineage>
</organism>
<gene>
    <name evidence="1" type="ORF">FKG95_06445</name>
</gene>
<comment type="caution">
    <text evidence="1">The sequence shown here is derived from an EMBL/GenBank/DDBJ whole genome shotgun (WGS) entry which is preliminary data.</text>
</comment>
<accession>A0A545TXC1</accession>
<proteinExistence type="predicted"/>
<name>A0A545TXC1_9PROT</name>
<dbReference type="OrthoDB" id="7375502at2"/>
<dbReference type="PROSITE" id="PS51257">
    <property type="entry name" value="PROKAR_LIPOPROTEIN"/>
    <property type="match status" value="1"/>
</dbReference>
<keyword evidence="2" id="KW-1185">Reference proteome</keyword>
<evidence type="ECO:0008006" key="3">
    <source>
        <dbReference type="Google" id="ProtNLM"/>
    </source>
</evidence>
<protein>
    <recommendedName>
        <fullName evidence="3">DUF4410 domain-containing protein</fullName>
    </recommendedName>
</protein>
<reference evidence="1 2" key="1">
    <citation type="submission" date="2019-06" db="EMBL/GenBank/DDBJ databases">
        <title>Whole genome sequence for Rhodospirillaceae sp. R148.</title>
        <authorList>
            <person name="Wang G."/>
        </authorList>
    </citation>
    <scope>NUCLEOTIDE SEQUENCE [LARGE SCALE GENOMIC DNA]</scope>
    <source>
        <strain evidence="1 2">R148</strain>
    </source>
</reference>
<dbReference type="Proteomes" id="UP000315252">
    <property type="component" value="Unassembled WGS sequence"/>
</dbReference>
<dbReference type="EMBL" id="VHSH01000002">
    <property type="protein sequence ID" value="TQV81875.1"/>
    <property type="molecule type" value="Genomic_DNA"/>
</dbReference>
<dbReference type="AlphaFoldDB" id="A0A545TXC1"/>
<evidence type="ECO:0000313" key="2">
    <source>
        <dbReference type="Proteomes" id="UP000315252"/>
    </source>
</evidence>
<dbReference type="RefSeq" id="WP_142895506.1">
    <property type="nucleotide sequence ID" value="NZ_ML660053.1"/>
</dbReference>